<dbReference type="RefSeq" id="WP_376884759.1">
    <property type="nucleotide sequence ID" value="NZ_JBHUHR010000021.1"/>
</dbReference>
<evidence type="ECO:0000313" key="2">
    <source>
        <dbReference type="Proteomes" id="UP001597361"/>
    </source>
</evidence>
<proteinExistence type="predicted"/>
<evidence type="ECO:0008006" key="3">
    <source>
        <dbReference type="Google" id="ProtNLM"/>
    </source>
</evidence>
<organism evidence="1 2">
    <name type="scientific">Belliella marina</name>
    <dbReference type="NCBI Taxonomy" id="1644146"/>
    <lineage>
        <taxon>Bacteria</taxon>
        <taxon>Pseudomonadati</taxon>
        <taxon>Bacteroidota</taxon>
        <taxon>Cytophagia</taxon>
        <taxon>Cytophagales</taxon>
        <taxon>Cyclobacteriaceae</taxon>
        <taxon>Belliella</taxon>
    </lineage>
</organism>
<dbReference type="EMBL" id="JBHUHR010000021">
    <property type="protein sequence ID" value="MFD2034519.1"/>
    <property type="molecule type" value="Genomic_DNA"/>
</dbReference>
<gene>
    <name evidence="1" type="ORF">ACFSKL_06950</name>
</gene>
<comment type="caution">
    <text evidence="1">The sequence shown here is derived from an EMBL/GenBank/DDBJ whole genome shotgun (WGS) entry which is preliminary data.</text>
</comment>
<evidence type="ECO:0000313" key="1">
    <source>
        <dbReference type="EMBL" id="MFD2034519.1"/>
    </source>
</evidence>
<accession>A0ABW4VIQ4</accession>
<reference evidence="2" key="1">
    <citation type="journal article" date="2019" name="Int. J. Syst. Evol. Microbiol.">
        <title>The Global Catalogue of Microorganisms (GCM) 10K type strain sequencing project: providing services to taxonomists for standard genome sequencing and annotation.</title>
        <authorList>
            <consortium name="The Broad Institute Genomics Platform"/>
            <consortium name="The Broad Institute Genome Sequencing Center for Infectious Disease"/>
            <person name="Wu L."/>
            <person name="Ma J."/>
        </authorList>
    </citation>
    <scope>NUCLEOTIDE SEQUENCE [LARGE SCALE GENOMIC DNA]</scope>
    <source>
        <strain evidence="2">CGMCC 1.15180</strain>
    </source>
</reference>
<protein>
    <recommendedName>
        <fullName evidence="3">DUF5640 domain-containing protein</fullName>
    </recommendedName>
</protein>
<keyword evidence="2" id="KW-1185">Reference proteome</keyword>
<dbReference type="Proteomes" id="UP001597361">
    <property type="component" value="Unassembled WGS sequence"/>
</dbReference>
<sequence>MVNNLFFLSILLTIGNCSPKDKLVISNQLLVGSWASCHEDGLYVELHFTEEGDYAYHLDAEVLDYNIGKYVICSDKIHVSVQEEDLDCEQELVNKMEIVFKS</sequence>
<name>A0ABW4VIQ4_9BACT</name>